<gene>
    <name evidence="1" type="ORF">DPMN_050324</name>
</gene>
<dbReference type="EMBL" id="JAIWYP010000012">
    <property type="protein sequence ID" value="KAH3724505.1"/>
    <property type="molecule type" value="Genomic_DNA"/>
</dbReference>
<accession>A0A9D4CHM1</accession>
<comment type="caution">
    <text evidence="1">The sequence shown here is derived from an EMBL/GenBank/DDBJ whole genome shotgun (WGS) entry which is preliminary data.</text>
</comment>
<name>A0A9D4CHM1_DREPO</name>
<protein>
    <submittedName>
        <fullName evidence="1">Uncharacterized protein</fullName>
    </submittedName>
</protein>
<dbReference type="Proteomes" id="UP000828390">
    <property type="component" value="Unassembled WGS sequence"/>
</dbReference>
<reference evidence="1" key="1">
    <citation type="journal article" date="2019" name="bioRxiv">
        <title>The Genome of the Zebra Mussel, Dreissena polymorpha: A Resource for Invasive Species Research.</title>
        <authorList>
            <person name="McCartney M.A."/>
            <person name="Auch B."/>
            <person name="Kono T."/>
            <person name="Mallez S."/>
            <person name="Zhang Y."/>
            <person name="Obille A."/>
            <person name="Becker A."/>
            <person name="Abrahante J.E."/>
            <person name="Garbe J."/>
            <person name="Badalamenti J.P."/>
            <person name="Herman A."/>
            <person name="Mangelson H."/>
            <person name="Liachko I."/>
            <person name="Sullivan S."/>
            <person name="Sone E.D."/>
            <person name="Koren S."/>
            <person name="Silverstein K.A.T."/>
            <person name="Beckman K.B."/>
            <person name="Gohl D.M."/>
        </authorList>
    </citation>
    <scope>NUCLEOTIDE SEQUENCE</scope>
    <source>
        <strain evidence="1">Duluth1</strain>
        <tissue evidence="1">Whole animal</tissue>
    </source>
</reference>
<keyword evidence="2" id="KW-1185">Reference proteome</keyword>
<organism evidence="1 2">
    <name type="scientific">Dreissena polymorpha</name>
    <name type="common">Zebra mussel</name>
    <name type="synonym">Mytilus polymorpha</name>
    <dbReference type="NCBI Taxonomy" id="45954"/>
    <lineage>
        <taxon>Eukaryota</taxon>
        <taxon>Metazoa</taxon>
        <taxon>Spiralia</taxon>
        <taxon>Lophotrochozoa</taxon>
        <taxon>Mollusca</taxon>
        <taxon>Bivalvia</taxon>
        <taxon>Autobranchia</taxon>
        <taxon>Heteroconchia</taxon>
        <taxon>Euheterodonta</taxon>
        <taxon>Imparidentia</taxon>
        <taxon>Neoheterodontei</taxon>
        <taxon>Myida</taxon>
        <taxon>Dreissenoidea</taxon>
        <taxon>Dreissenidae</taxon>
        <taxon>Dreissena</taxon>
    </lineage>
</organism>
<evidence type="ECO:0000313" key="1">
    <source>
        <dbReference type="EMBL" id="KAH3724505.1"/>
    </source>
</evidence>
<dbReference type="AlphaFoldDB" id="A0A9D4CHM1"/>
<evidence type="ECO:0000313" key="2">
    <source>
        <dbReference type="Proteomes" id="UP000828390"/>
    </source>
</evidence>
<reference evidence="1" key="2">
    <citation type="submission" date="2020-11" db="EMBL/GenBank/DDBJ databases">
        <authorList>
            <person name="McCartney M.A."/>
            <person name="Auch B."/>
            <person name="Kono T."/>
            <person name="Mallez S."/>
            <person name="Becker A."/>
            <person name="Gohl D.M."/>
            <person name="Silverstein K.A.T."/>
            <person name="Koren S."/>
            <person name="Bechman K.B."/>
            <person name="Herman A."/>
            <person name="Abrahante J.E."/>
            <person name="Garbe J."/>
        </authorList>
    </citation>
    <scope>NUCLEOTIDE SEQUENCE</scope>
    <source>
        <strain evidence="1">Duluth1</strain>
        <tissue evidence="1">Whole animal</tissue>
    </source>
</reference>
<proteinExistence type="predicted"/>
<sequence>MRSQIVGTLLWRRANVTLPRHSSSLLQDVPVIEATTSQELIAASSVLLTESGAWFKAIV</sequence>